<dbReference type="PANTHER" id="PTHR34142">
    <property type="entry name" value="ENDO-BETA-1,4-GLUCANASE A"/>
    <property type="match status" value="1"/>
</dbReference>
<reference evidence="7" key="1">
    <citation type="submission" date="2015-07" db="EMBL/GenBank/DDBJ databases">
        <authorList>
            <person name="Rodrigo-Torres Lidia"/>
            <person name="Arahal R.David."/>
        </authorList>
    </citation>
    <scope>NUCLEOTIDE SEQUENCE [LARGE SCALE GENOMIC DNA]</scope>
    <source>
        <strain evidence="7">CECT 5112</strain>
    </source>
</reference>
<gene>
    <name evidence="6" type="primary">egl</name>
    <name evidence="6" type="ORF">LAX5112_03650</name>
</gene>
<feature type="chain" id="PRO_5005809281" evidence="4">
    <location>
        <begin position="27"/>
        <end position="352"/>
    </location>
</feature>
<evidence type="ECO:0000256" key="2">
    <source>
        <dbReference type="ARBA" id="ARBA00023295"/>
    </source>
</evidence>
<feature type="domain" description="Glycoside hydrolase family 5" evidence="5">
    <location>
        <begin position="40"/>
        <end position="308"/>
    </location>
</feature>
<dbReference type="InterPro" id="IPR001547">
    <property type="entry name" value="Glyco_hydro_5"/>
</dbReference>
<dbReference type="GO" id="GO:0008810">
    <property type="term" value="F:cellulase activity"/>
    <property type="evidence" value="ECO:0007669"/>
    <property type="project" value="UniProtKB-EC"/>
</dbReference>
<evidence type="ECO:0000256" key="3">
    <source>
        <dbReference type="RuleBase" id="RU361153"/>
    </source>
</evidence>
<evidence type="ECO:0000313" key="6">
    <source>
        <dbReference type="EMBL" id="CTQ73765.1"/>
    </source>
</evidence>
<dbReference type="EC" id="3.2.1.4" evidence="6"/>
<dbReference type="RefSeq" id="WP_208981421.1">
    <property type="nucleotide sequence ID" value="NZ_CXWD01000015.1"/>
</dbReference>
<organism evidence="6 7">
    <name type="scientific">Roseibium alexandrii</name>
    <dbReference type="NCBI Taxonomy" id="388408"/>
    <lineage>
        <taxon>Bacteria</taxon>
        <taxon>Pseudomonadati</taxon>
        <taxon>Pseudomonadota</taxon>
        <taxon>Alphaproteobacteria</taxon>
        <taxon>Hyphomicrobiales</taxon>
        <taxon>Stappiaceae</taxon>
        <taxon>Roseibium</taxon>
    </lineage>
</organism>
<dbReference type="Proteomes" id="UP000053235">
    <property type="component" value="Unassembled WGS sequence"/>
</dbReference>
<dbReference type="PANTHER" id="PTHR34142:SF1">
    <property type="entry name" value="GLYCOSIDE HYDROLASE FAMILY 5 DOMAIN-CONTAINING PROTEIN"/>
    <property type="match status" value="1"/>
</dbReference>
<accession>A0A0M7AF44</accession>
<dbReference type="SUPFAM" id="SSF51445">
    <property type="entry name" value="(Trans)glycosidases"/>
    <property type="match status" value="1"/>
</dbReference>
<keyword evidence="1 3" id="KW-0378">Hydrolase</keyword>
<keyword evidence="7" id="KW-1185">Reference proteome</keyword>
<evidence type="ECO:0000256" key="4">
    <source>
        <dbReference type="SAM" id="SignalP"/>
    </source>
</evidence>
<evidence type="ECO:0000313" key="7">
    <source>
        <dbReference type="Proteomes" id="UP000053235"/>
    </source>
</evidence>
<dbReference type="Gene3D" id="3.20.20.80">
    <property type="entry name" value="Glycosidases"/>
    <property type="match status" value="1"/>
</dbReference>
<sequence length="352" mass="38391">MKALSAIAANAALSFLILISAFTATGAQERTCLRGVNIAGAEFGGYEGPYGESYIYPSDATLTWAASRQMTTIRLPFRWERLQPKLHSALDPAELARLKQTVAKAKQHDLTIILDPHNFAEYRDVKIGQGSVTVEAFADFWRKLGSEFSGDPRVLYLLMNEPESVTATTWFKAAQAAMLAIRGVGADNLVLVPGTIWTGASHWFDDQPGGSNAEIFKGIADPANNFAFDIHQYLDADFSGRNATCPRTGDALKALEAVTKWMRQYGYQAHLGEFGGTASHDCLDGLAQVAAYINDQSDVWIGWTAWAAGDWWGDYALSLQPQDSIDTLQMTVLERFMTVSDGSRAICGAASN</sequence>
<dbReference type="AlphaFoldDB" id="A0A0M7AF44"/>
<dbReference type="EMBL" id="CXWD01000015">
    <property type="protein sequence ID" value="CTQ73765.1"/>
    <property type="molecule type" value="Genomic_DNA"/>
</dbReference>
<protein>
    <submittedName>
        <fullName evidence="6">Endoglucanase</fullName>
        <ecNumber evidence="6">3.2.1.4</ecNumber>
    </submittedName>
</protein>
<dbReference type="InterPro" id="IPR017853">
    <property type="entry name" value="GH"/>
</dbReference>
<keyword evidence="4" id="KW-0732">Signal</keyword>
<name>A0A0M7AF44_9HYPH</name>
<dbReference type="STRING" id="388408.LAX5112_03650"/>
<keyword evidence="2 3" id="KW-0326">Glycosidase</keyword>
<dbReference type="GO" id="GO:0009251">
    <property type="term" value="P:glucan catabolic process"/>
    <property type="evidence" value="ECO:0007669"/>
    <property type="project" value="TreeGrafter"/>
</dbReference>
<feature type="signal peptide" evidence="4">
    <location>
        <begin position="1"/>
        <end position="26"/>
    </location>
</feature>
<proteinExistence type="inferred from homology"/>
<evidence type="ECO:0000259" key="5">
    <source>
        <dbReference type="Pfam" id="PF00150"/>
    </source>
</evidence>
<dbReference type="Pfam" id="PF00150">
    <property type="entry name" value="Cellulase"/>
    <property type="match status" value="1"/>
</dbReference>
<comment type="similarity">
    <text evidence="3">Belongs to the glycosyl hydrolase 5 (cellulase A) family.</text>
</comment>
<evidence type="ECO:0000256" key="1">
    <source>
        <dbReference type="ARBA" id="ARBA00022801"/>
    </source>
</evidence>